<reference evidence="1" key="1">
    <citation type="submission" date="2020-07" db="EMBL/GenBank/DDBJ databases">
        <title>Multicomponent nature underlies the extraordinary mechanical properties of spider dragline silk.</title>
        <authorList>
            <person name="Kono N."/>
            <person name="Nakamura H."/>
            <person name="Mori M."/>
            <person name="Yoshida Y."/>
            <person name="Ohtoshi R."/>
            <person name="Malay A.D."/>
            <person name="Moran D.A.P."/>
            <person name="Tomita M."/>
            <person name="Numata K."/>
            <person name="Arakawa K."/>
        </authorList>
    </citation>
    <scope>NUCLEOTIDE SEQUENCE</scope>
</reference>
<gene>
    <name evidence="1" type="primary">AVEN_74304_1</name>
    <name evidence="1" type="ORF">TNCT_712131</name>
</gene>
<accession>A0A8X6LJ43</accession>
<dbReference type="AlphaFoldDB" id="A0A8X6LJ43"/>
<evidence type="ECO:0000313" key="2">
    <source>
        <dbReference type="Proteomes" id="UP000887116"/>
    </source>
</evidence>
<sequence length="85" mass="9860">MLTEVSGYFDLDGAIRIYSTREQVDAHNTTILDRYRTKEVRVFKIWSQDVLMNAMRNTDNVNVFNIVSCDINKVGGLQNELEIFN</sequence>
<comment type="caution">
    <text evidence="1">The sequence shown here is derived from an EMBL/GenBank/DDBJ whole genome shotgun (WGS) entry which is preliminary data.</text>
</comment>
<dbReference type="Proteomes" id="UP000887116">
    <property type="component" value="Unassembled WGS sequence"/>
</dbReference>
<protein>
    <submittedName>
        <fullName evidence="1">Uncharacterized protein</fullName>
    </submittedName>
</protein>
<dbReference type="EMBL" id="BMAO01006657">
    <property type="protein sequence ID" value="GFR10242.1"/>
    <property type="molecule type" value="Genomic_DNA"/>
</dbReference>
<organism evidence="1 2">
    <name type="scientific">Trichonephila clavata</name>
    <name type="common">Joro spider</name>
    <name type="synonym">Nephila clavata</name>
    <dbReference type="NCBI Taxonomy" id="2740835"/>
    <lineage>
        <taxon>Eukaryota</taxon>
        <taxon>Metazoa</taxon>
        <taxon>Ecdysozoa</taxon>
        <taxon>Arthropoda</taxon>
        <taxon>Chelicerata</taxon>
        <taxon>Arachnida</taxon>
        <taxon>Araneae</taxon>
        <taxon>Araneomorphae</taxon>
        <taxon>Entelegynae</taxon>
        <taxon>Araneoidea</taxon>
        <taxon>Nephilidae</taxon>
        <taxon>Trichonephila</taxon>
    </lineage>
</organism>
<dbReference type="OrthoDB" id="416437at2759"/>
<evidence type="ECO:0000313" key="1">
    <source>
        <dbReference type="EMBL" id="GFR10242.1"/>
    </source>
</evidence>
<keyword evidence="2" id="KW-1185">Reference proteome</keyword>
<name>A0A8X6LJ43_TRICU</name>
<proteinExistence type="predicted"/>